<evidence type="ECO:0000256" key="1">
    <source>
        <dbReference type="SAM" id="MobiDB-lite"/>
    </source>
</evidence>
<organism evidence="3 4">
    <name type="scientific">Streptomyces acidiscabies</name>
    <dbReference type="NCBI Taxonomy" id="42234"/>
    <lineage>
        <taxon>Bacteria</taxon>
        <taxon>Bacillati</taxon>
        <taxon>Actinomycetota</taxon>
        <taxon>Actinomycetes</taxon>
        <taxon>Kitasatosporales</taxon>
        <taxon>Streptomycetaceae</taxon>
        <taxon>Streptomyces</taxon>
    </lineage>
</organism>
<feature type="region of interest" description="Disordered" evidence="1">
    <location>
        <begin position="305"/>
        <end position="367"/>
    </location>
</feature>
<evidence type="ECO:0000313" key="4">
    <source>
        <dbReference type="Proteomes" id="UP001282288"/>
    </source>
</evidence>
<feature type="transmembrane region" description="Helical" evidence="2">
    <location>
        <begin position="100"/>
        <end position="119"/>
    </location>
</feature>
<comment type="caution">
    <text evidence="3">The sequence shown here is derived from an EMBL/GenBank/DDBJ whole genome shotgun (WGS) entry which is preliminary data.</text>
</comment>
<name>A0AAP6BJG3_9ACTN</name>
<dbReference type="EMBL" id="JARAWC010000047">
    <property type="protein sequence ID" value="MDX2965894.1"/>
    <property type="molecule type" value="Genomic_DNA"/>
</dbReference>
<dbReference type="Proteomes" id="UP001282288">
    <property type="component" value="Unassembled WGS sequence"/>
</dbReference>
<feature type="transmembrane region" description="Helical" evidence="2">
    <location>
        <begin position="74"/>
        <end position="94"/>
    </location>
</feature>
<dbReference type="GeneID" id="69809540"/>
<sequence>MRKERTNSVCGKCGRAFALDPKVHGRGMHDLRIRRIAERATDSGRRKVTVAQLGYLARTDHRTWPGSPERGRKGWIGCGTGFFLALGLVPLGIAVKDVPAGGLVWLAGLGLVVLGYRIARGQPYRPAVGAGASIAPTPAAFGSMMRHRWIQVYGKLPPGIVDEQTYAASRKGITGMTELLCPDLATRVFLAANGVPGRWNFRLVAGLDGVSGRVPVVVLHDAGVSGVRLVAEVRERWPGQVVVDAGMPVRAVRGNRRAVVLHGAVDEWFSHLASERLSRLDGGVDERLSHSTTGAAGVEQWLSHSATGEGERLSHSSTVKAERLSHSAPEAAGRASTERLSHSPPEVAERLSHSATPAPIPTPTPDWLSHLTTEEVQWLSQGWYSPLAAVPPALLESVVVRAVRQATLFPLGFMSWPTSEKDGN</sequence>
<feature type="compositionally biased region" description="Basic and acidic residues" evidence="1">
    <location>
        <begin position="336"/>
        <end position="352"/>
    </location>
</feature>
<dbReference type="AlphaFoldDB" id="A0AAP6BJG3"/>
<accession>A0AAP6BJG3</accession>
<evidence type="ECO:0000313" key="3">
    <source>
        <dbReference type="EMBL" id="MDX2965894.1"/>
    </source>
</evidence>
<reference evidence="3" key="1">
    <citation type="journal article" date="2023" name="Microb. Genom.">
        <title>Mesoterricola silvestris gen. nov., sp. nov., Mesoterricola sediminis sp. nov., Geothrix oryzae sp. nov., Geothrix edaphica sp. nov., Geothrix rubra sp. nov., and Geothrix limicola sp. nov., six novel members of Acidobacteriota isolated from soils.</title>
        <authorList>
            <person name="Weisberg A.J."/>
            <person name="Pearce E."/>
            <person name="Kramer C.G."/>
            <person name="Chang J.H."/>
            <person name="Clarke C.R."/>
        </authorList>
    </citation>
    <scope>NUCLEOTIDE SEQUENCE</scope>
    <source>
        <strain evidence="3">NRRL_B-16521</strain>
    </source>
</reference>
<dbReference type="RefSeq" id="WP_223786275.1">
    <property type="nucleotide sequence ID" value="NZ_JAGJBY010000001.1"/>
</dbReference>
<gene>
    <name evidence="3" type="ORF">PV399_40215</name>
</gene>
<protein>
    <submittedName>
        <fullName evidence="3">Uncharacterized protein</fullName>
    </submittedName>
</protein>
<keyword evidence="2" id="KW-0472">Membrane</keyword>
<feature type="compositionally biased region" description="Basic and acidic residues" evidence="1">
    <location>
        <begin position="309"/>
        <end position="325"/>
    </location>
</feature>
<keyword evidence="2" id="KW-0812">Transmembrane</keyword>
<proteinExistence type="predicted"/>
<keyword evidence="2" id="KW-1133">Transmembrane helix</keyword>
<evidence type="ECO:0000256" key="2">
    <source>
        <dbReference type="SAM" id="Phobius"/>
    </source>
</evidence>